<dbReference type="PANTHER" id="PTHR38790">
    <property type="entry name" value="2EXR DOMAIN-CONTAINING PROTEIN-RELATED"/>
    <property type="match status" value="1"/>
</dbReference>
<gene>
    <name evidence="2" type="ORF">Slin15195_G125840</name>
</gene>
<feature type="region of interest" description="Disordered" evidence="1">
    <location>
        <begin position="383"/>
        <end position="415"/>
    </location>
</feature>
<proteinExistence type="predicted"/>
<evidence type="ECO:0000313" key="3">
    <source>
        <dbReference type="Proteomes" id="UP001056384"/>
    </source>
</evidence>
<dbReference type="EMBL" id="CP099429">
    <property type="protein sequence ID" value="USW59265.1"/>
    <property type="molecule type" value="Genomic_DNA"/>
</dbReference>
<organism evidence="2 3">
    <name type="scientific">Septoria linicola</name>
    <dbReference type="NCBI Taxonomy" id="215465"/>
    <lineage>
        <taxon>Eukaryota</taxon>
        <taxon>Fungi</taxon>
        <taxon>Dikarya</taxon>
        <taxon>Ascomycota</taxon>
        <taxon>Pezizomycotina</taxon>
        <taxon>Dothideomycetes</taxon>
        <taxon>Dothideomycetidae</taxon>
        <taxon>Mycosphaerellales</taxon>
        <taxon>Mycosphaerellaceae</taxon>
        <taxon>Septoria</taxon>
    </lineage>
</organism>
<accession>A0A9Q9EQM0</accession>
<name>A0A9Q9EQM0_9PEZI</name>
<protein>
    <submittedName>
        <fullName evidence="2">Uncharacterized protein</fullName>
    </submittedName>
</protein>
<evidence type="ECO:0000256" key="1">
    <source>
        <dbReference type="SAM" id="MobiDB-lite"/>
    </source>
</evidence>
<keyword evidence="3" id="KW-1185">Reference proteome</keyword>
<dbReference type="Proteomes" id="UP001056384">
    <property type="component" value="Chromosome 12"/>
</dbReference>
<sequence length="415" mass="46551">MDAATLRQIFSDHEGEDTTITDEAREYAKRLLAKRRQERQQRAETLDSVKPETEREARCVLHAILFRRLALLNTSFHYRTTHNTTSCLLFTLPAELRNRIYRHALGGRNIHIYWHNFTNEDGCLAFGMTPYRDPRFCASFGSSNLTQQELLTLAAFPEEAQPFKGLACRVCCVPDSDGATYAASKVERRGGKGEEVLPITPYLERHKACLDTPSSTFELEPSSSRSKNGLPVALLRTCRSIHREAWPILLSENTFSFEKPGILDAFLRLALTSKQIKALHSVHVYAHDPGFCLGAYGFGTYGFSLQERYQETASLLTGIRRVQLSLGKCMAKSLTRVLQFGKSLEQVEVVIGPQSNDFGFSGCQNRTMAEAIEKAVMYQAREDPWRSEKGSPAATPLQGPHNTDVDLKVGSEAEH</sequence>
<evidence type="ECO:0000313" key="2">
    <source>
        <dbReference type="EMBL" id="USW59265.1"/>
    </source>
</evidence>
<feature type="compositionally biased region" description="Basic and acidic residues" evidence="1">
    <location>
        <begin position="403"/>
        <end position="415"/>
    </location>
</feature>
<dbReference type="OrthoDB" id="5413827at2759"/>
<dbReference type="AlphaFoldDB" id="A0A9Q9EQM0"/>
<reference evidence="2" key="1">
    <citation type="submission" date="2022-06" db="EMBL/GenBank/DDBJ databases">
        <title>Complete genome sequences of two strains of the flax pathogen Septoria linicola.</title>
        <authorList>
            <person name="Lapalu N."/>
            <person name="Simon A."/>
            <person name="Demenou B."/>
            <person name="Paumier D."/>
            <person name="Guillot M.-P."/>
            <person name="Gout L."/>
            <person name="Valade R."/>
        </authorList>
    </citation>
    <scope>NUCLEOTIDE SEQUENCE</scope>
    <source>
        <strain evidence="2">SE15195</strain>
    </source>
</reference>